<name>A0A1H3PTE7_9BACT</name>
<dbReference type="RefSeq" id="WP_019599549.1">
    <property type="nucleotide sequence ID" value="NZ_FNQC01000005.1"/>
</dbReference>
<reference evidence="3 4" key="1">
    <citation type="submission" date="2016-10" db="EMBL/GenBank/DDBJ databases">
        <authorList>
            <person name="Varghese N."/>
            <person name="Submissions S."/>
        </authorList>
    </citation>
    <scope>NUCLEOTIDE SEQUENCE [LARGE SCALE GENOMIC DNA]</scope>
    <source>
        <strain evidence="3 4">DSM 17997</strain>
    </source>
</reference>
<dbReference type="Gene3D" id="1.50.10.10">
    <property type="match status" value="1"/>
</dbReference>
<evidence type="ECO:0000256" key="2">
    <source>
        <dbReference type="ARBA" id="ARBA00038358"/>
    </source>
</evidence>
<comment type="similarity">
    <text evidence="2">Belongs to the glycosyl hydrolase 88 family.</text>
</comment>
<dbReference type="PANTHER" id="PTHR36845:SF1">
    <property type="entry name" value="HYDROLASE, PUTATIVE (AFU_ORTHOLOGUE AFUA_7G05090)-RELATED"/>
    <property type="match status" value="1"/>
</dbReference>
<dbReference type="InterPro" id="IPR012341">
    <property type="entry name" value="6hp_glycosidase-like_sf"/>
</dbReference>
<evidence type="ECO:0000313" key="4">
    <source>
        <dbReference type="Proteomes" id="UP000199663"/>
    </source>
</evidence>
<organism evidence="3 4">
    <name type="scientific">Rhodonellum ikkaensis</name>
    <dbReference type="NCBI Taxonomy" id="336829"/>
    <lineage>
        <taxon>Bacteria</taxon>
        <taxon>Pseudomonadati</taxon>
        <taxon>Bacteroidota</taxon>
        <taxon>Cytophagia</taxon>
        <taxon>Cytophagales</taxon>
        <taxon>Cytophagaceae</taxon>
        <taxon>Rhodonellum</taxon>
    </lineage>
</organism>
<evidence type="ECO:0000256" key="1">
    <source>
        <dbReference type="ARBA" id="ARBA00022801"/>
    </source>
</evidence>
<dbReference type="PANTHER" id="PTHR36845">
    <property type="entry name" value="HYDROLASE, PUTATIVE (AFU_ORTHOLOGUE AFUA_7G05090)-RELATED"/>
    <property type="match status" value="1"/>
</dbReference>
<dbReference type="Proteomes" id="UP000199663">
    <property type="component" value="Unassembled WGS sequence"/>
</dbReference>
<gene>
    <name evidence="3" type="ORF">SAMN05444412_1054</name>
</gene>
<proteinExistence type="inferred from homology"/>
<dbReference type="InterPro" id="IPR008928">
    <property type="entry name" value="6-hairpin_glycosidase_sf"/>
</dbReference>
<keyword evidence="1" id="KW-0378">Hydrolase</keyword>
<evidence type="ECO:0000313" key="3">
    <source>
        <dbReference type="EMBL" id="SDZ04316.1"/>
    </source>
</evidence>
<dbReference type="SUPFAM" id="SSF48208">
    <property type="entry name" value="Six-hairpin glycosidases"/>
    <property type="match status" value="1"/>
</dbReference>
<dbReference type="EMBL" id="FNQC01000005">
    <property type="protein sequence ID" value="SDZ04316.1"/>
    <property type="molecule type" value="Genomic_DNA"/>
</dbReference>
<protein>
    <recommendedName>
        <fullName evidence="5">Glucuronyl hydrolase</fullName>
    </recommendedName>
</protein>
<accession>A0A1H3PTE7</accession>
<sequence>MDQKYLDQAVKIAEFTLNHPKLPADLIPIWDYDVEADENTLRDASAAAINASALLELSKYVEENQSEKYLNAAKTILQNLSSETYLAKKGENGGFILKHSVGHFPAGTEVDTPLTYADYYFIEALVRYKNWFL</sequence>
<dbReference type="InterPro" id="IPR052369">
    <property type="entry name" value="UG_Glycosaminoglycan_Hydrolase"/>
</dbReference>
<comment type="caution">
    <text evidence="3">The sequence shown here is derived from an EMBL/GenBank/DDBJ whole genome shotgun (WGS) entry which is preliminary data.</text>
</comment>
<keyword evidence="4" id="KW-1185">Reference proteome</keyword>
<evidence type="ECO:0008006" key="5">
    <source>
        <dbReference type="Google" id="ProtNLM"/>
    </source>
</evidence>